<gene>
    <name evidence="2" type="ORF">D7I43_08915</name>
</gene>
<feature type="region of interest" description="Disordered" evidence="1">
    <location>
        <begin position="1"/>
        <end position="37"/>
    </location>
</feature>
<feature type="compositionally biased region" description="Basic and acidic residues" evidence="1">
    <location>
        <begin position="9"/>
        <end position="18"/>
    </location>
</feature>
<evidence type="ECO:0000313" key="2">
    <source>
        <dbReference type="EMBL" id="RKF27800.1"/>
    </source>
</evidence>
<dbReference type="AlphaFoldDB" id="A0A420F4D9"/>
<accession>A0A420F4D9</accession>
<dbReference type="Proteomes" id="UP000285744">
    <property type="component" value="Unassembled WGS sequence"/>
</dbReference>
<evidence type="ECO:0000256" key="1">
    <source>
        <dbReference type="SAM" id="MobiDB-lite"/>
    </source>
</evidence>
<dbReference type="EMBL" id="RAQQ01000005">
    <property type="protein sequence ID" value="RKF27800.1"/>
    <property type="molecule type" value="Genomic_DNA"/>
</dbReference>
<sequence length="114" mass="12241">MTCGGAVWAERDDPRRGETGVVGRFGSGGGRAEPTQRLRGVQPPRACCCPRYEYSSCAQVCLSGPVTSSAVHSTPCEFVSAECDRDHCARSRPRRSTHLEINGPRAPADHRPSG</sequence>
<feature type="region of interest" description="Disordered" evidence="1">
    <location>
        <begin position="90"/>
        <end position="114"/>
    </location>
</feature>
<protein>
    <submittedName>
        <fullName evidence="2">Uncharacterized protein</fullName>
    </submittedName>
</protein>
<organism evidence="2 3">
    <name type="scientific">Micromonospora globbae</name>
    <dbReference type="NCBI Taxonomy" id="1894969"/>
    <lineage>
        <taxon>Bacteria</taxon>
        <taxon>Bacillati</taxon>
        <taxon>Actinomycetota</taxon>
        <taxon>Actinomycetes</taxon>
        <taxon>Micromonosporales</taxon>
        <taxon>Micromonosporaceae</taxon>
        <taxon>Micromonospora</taxon>
    </lineage>
</organism>
<proteinExistence type="predicted"/>
<evidence type="ECO:0000313" key="3">
    <source>
        <dbReference type="Proteomes" id="UP000285744"/>
    </source>
</evidence>
<comment type="caution">
    <text evidence="2">The sequence shown here is derived from an EMBL/GenBank/DDBJ whole genome shotgun (WGS) entry which is preliminary data.</text>
</comment>
<reference evidence="2 3" key="1">
    <citation type="journal article" date="2018" name="Int. J. Syst. Evol. Microbiol.">
        <title>Micromonospora globbae sp. nov., an endophytic actinomycete isolated from roots of Globba winitii C. H. Wright.</title>
        <authorList>
            <person name="Kuncharoen N."/>
            <person name="Pittayakhajonwut P."/>
            <person name="Tanasupawat S."/>
        </authorList>
    </citation>
    <scope>NUCLEOTIDE SEQUENCE [LARGE SCALE GENOMIC DNA]</scope>
    <source>
        <strain evidence="2 3">WPS1-2</strain>
    </source>
</reference>
<name>A0A420F4D9_9ACTN</name>